<evidence type="ECO:0000256" key="1">
    <source>
        <dbReference type="SAM" id="MobiDB-lite"/>
    </source>
</evidence>
<dbReference type="SMART" id="SM00060">
    <property type="entry name" value="FN3"/>
    <property type="match status" value="3"/>
</dbReference>
<comment type="caution">
    <text evidence="4">The sequence shown here is derived from an EMBL/GenBank/DDBJ whole genome shotgun (WGS) entry which is preliminary data.</text>
</comment>
<evidence type="ECO:0000256" key="2">
    <source>
        <dbReference type="SAM" id="Phobius"/>
    </source>
</evidence>
<reference evidence="4 5" key="1">
    <citation type="journal article" date="2018" name="G3 (Bethesda)">
        <title>A High-Quality Reference Genome for the Invasive Mosquitofish Gambusia affinis Using a Chicago Library.</title>
        <authorList>
            <person name="Hoffberg S.L."/>
            <person name="Troendle N.J."/>
            <person name="Glenn T.C."/>
            <person name="Mahmud O."/>
            <person name="Louha S."/>
            <person name="Chalopin D."/>
            <person name="Bennetzen J.L."/>
            <person name="Mauricio R."/>
        </authorList>
    </citation>
    <scope>NUCLEOTIDE SEQUENCE [LARGE SCALE GENOMIC DNA]</scope>
    <source>
        <strain evidence="4">NE01/NJP1002.9</strain>
        <tissue evidence="4">Muscle</tissue>
    </source>
</reference>
<dbReference type="PROSITE" id="PS50853">
    <property type="entry name" value="FN3"/>
    <property type="match status" value="3"/>
</dbReference>
<feature type="domain" description="Fibronectin type-III" evidence="3">
    <location>
        <begin position="436"/>
        <end position="538"/>
    </location>
</feature>
<dbReference type="Gene3D" id="2.60.40.10">
    <property type="entry name" value="Immunoglobulins"/>
    <property type="match status" value="3"/>
</dbReference>
<keyword evidence="2" id="KW-0812">Transmembrane</keyword>
<evidence type="ECO:0000313" key="4">
    <source>
        <dbReference type="EMBL" id="PWA26237.1"/>
    </source>
</evidence>
<sequence length="707" mass="77494">MKRRGLNDQPWDAELKSERGGGRTGPNRTFGSTFVLGVLSSPTNVQVTSRNLNLILSWDPPAEAPNGLIYTTEFKSSIGLYNPGCINITTFQCELSNFSITSYGTYSGKVRALLGEEASPWVESKSITLDLETQISPPSVSLLPVSQTLEVSIKDPEFIISSLRNVYSRVSYNITYWKEGQENQAETLSNVHQDRVVLKKLDPSTKYCVQVRIVTLRNKSPIEPSGVLCERTSDTEVEKFSQPITVSVSDNSPVVAAVVACVVIAVAVAVTTLAVSLLTTPESSVCLITQPTEEIAPLSIITVEEGSPEGTKETSYSKQLHGTGSAAEAELTPPDDLFMLTLNTNYTLTWDWDQSAAGSDSATFTVQYAGNHQLKKKNPKWTTVCPETSGRSCDLTWSGLNYLGVYKVRVQTNLNGSHSVWKCLSFSPDKDAAIGPPSKVRLGVSGSTLDIFITDPQNSSNSSMKEQLHKLTYDIVYWEQPEYGKGSMPETTTTETNILTLSSVKPWTRYCVQIRSRDDFYNKTSTFTAPLCTQTEGVVPWWKIFLYFLLSLVSCFLTVLLFLYGGHYCLQKCKATFLPNEKLPSYIKQHDRDYPCLIVSDCELDLCEPVIVCPESVINPAVDSAAPPAGLDQDRSSRHSRQNSSSSGDSGVYSAGGNSGGLQPKVASTFTDMNPGFGSEKLNMLSMNSEFKVFPAVPDEGVVDMEV</sequence>
<dbReference type="EMBL" id="NHOQ01001193">
    <property type="protein sequence ID" value="PWA26237.1"/>
    <property type="molecule type" value="Genomic_DNA"/>
</dbReference>
<dbReference type="Pfam" id="PF01108">
    <property type="entry name" value="Tissue_fac"/>
    <property type="match status" value="2"/>
</dbReference>
<dbReference type="InterPro" id="IPR050650">
    <property type="entry name" value="Type-II_Cytokine-TF_Rcpt"/>
</dbReference>
<dbReference type="SUPFAM" id="SSF49265">
    <property type="entry name" value="Fibronectin type III"/>
    <property type="match status" value="4"/>
</dbReference>
<keyword evidence="2" id="KW-1133">Transmembrane helix</keyword>
<dbReference type="Proteomes" id="UP000250572">
    <property type="component" value="Unassembled WGS sequence"/>
</dbReference>
<name>A0A315VSJ1_GAMAF</name>
<evidence type="ECO:0000259" key="3">
    <source>
        <dbReference type="PROSITE" id="PS50853"/>
    </source>
</evidence>
<keyword evidence="5" id="KW-1185">Reference proteome</keyword>
<feature type="compositionally biased region" description="Low complexity" evidence="1">
    <location>
        <begin position="642"/>
        <end position="656"/>
    </location>
</feature>
<feature type="region of interest" description="Disordered" evidence="1">
    <location>
        <begin position="1"/>
        <end position="28"/>
    </location>
</feature>
<feature type="compositionally biased region" description="Polar residues" evidence="1">
    <location>
        <begin position="313"/>
        <end position="322"/>
    </location>
</feature>
<dbReference type="Pfam" id="PF09294">
    <property type="entry name" value="Interfer-bind"/>
    <property type="match status" value="2"/>
</dbReference>
<feature type="domain" description="Fibronectin type-III" evidence="3">
    <location>
        <begin position="41"/>
        <end position="132"/>
    </location>
</feature>
<dbReference type="AlphaFoldDB" id="A0A315VSJ1"/>
<feature type="domain" description="Fibronectin type-III" evidence="3">
    <location>
        <begin position="134"/>
        <end position="235"/>
    </location>
</feature>
<dbReference type="GO" id="GO:0004896">
    <property type="term" value="F:cytokine receptor activity"/>
    <property type="evidence" value="ECO:0007669"/>
    <property type="project" value="TreeGrafter"/>
</dbReference>
<dbReference type="PANTHER" id="PTHR20859">
    <property type="entry name" value="INTERFERON/INTERLEUKIN RECEPTOR"/>
    <property type="match status" value="1"/>
</dbReference>
<accession>A0A315VSJ1</accession>
<dbReference type="CDD" id="cd00063">
    <property type="entry name" value="FN3"/>
    <property type="match status" value="1"/>
</dbReference>
<proteinExistence type="predicted"/>
<dbReference type="STRING" id="33528.ENSGAFP00000014232"/>
<dbReference type="InterPro" id="IPR015373">
    <property type="entry name" value="Interferon/interleukin_rcp_dom"/>
</dbReference>
<organism evidence="4 5">
    <name type="scientific">Gambusia affinis</name>
    <name type="common">Western mosquitofish</name>
    <name type="synonym">Heterandria affinis</name>
    <dbReference type="NCBI Taxonomy" id="33528"/>
    <lineage>
        <taxon>Eukaryota</taxon>
        <taxon>Metazoa</taxon>
        <taxon>Chordata</taxon>
        <taxon>Craniata</taxon>
        <taxon>Vertebrata</taxon>
        <taxon>Euteleostomi</taxon>
        <taxon>Actinopterygii</taxon>
        <taxon>Neopterygii</taxon>
        <taxon>Teleostei</taxon>
        <taxon>Neoteleostei</taxon>
        <taxon>Acanthomorphata</taxon>
        <taxon>Ovalentaria</taxon>
        <taxon>Atherinomorphae</taxon>
        <taxon>Cyprinodontiformes</taxon>
        <taxon>Poeciliidae</taxon>
        <taxon>Poeciliinae</taxon>
        <taxon>Gambusia</taxon>
    </lineage>
</organism>
<feature type="transmembrane region" description="Helical" evidence="2">
    <location>
        <begin position="541"/>
        <end position="564"/>
    </location>
</feature>
<dbReference type="PANTHER" id="PTHR20859:SF46">
    <property type="entry name" value="INTERFERON GAMMA RECEPTOR 2"/>
    <property type="match status" value="1"/>
</dbReference>
<dbReference type="InterPro" id="IPR003961">
    <property type="entry name" value="FN3_dom"/>
</dbReference>
<dbReference type="InterPro" id="IPR036116">
    <property type="entry name" value="FN3_sf"/>
</dbReference>
<keyword evidence="2" id="KW-0472">Membrane</keyword>
<protein>
    <recommendedName>
        <fullName evidence="3">Fibronectin type-III domain-containing protein</fullName>
    </recommendedName>
</protein>
<dbReference type="InterPro" id="IPR013783">
    <property type="entry name" value="Ig-like_fold"/>
</dbReference>
<gene>
    <name evidence="4" type="ORF">CCH79_00013722</name>
</gene>
<dbReference type="GO" id="GO:0005886">
    <property type="term" value="C:plasma membrane"/>
    <property type="evidence" value="ECO:0007669"/>
    <property type="project" value="TreeGrafter"/>
</dbReference>
<evidence type="ECO:0000313" key="5">
    <source>
        <dbReference type="Proteomes" id="UP000250572"/>
    </source>
</evidence>
<feature type="region of interest" description="Disordered" evidence="1">
    <location>
        <begin position="627"/>
        <end position="673"/>
    </location>
</feature>
<feature type="region of interest" description="Disordered" evidence="1">
    <location>
        <begin position="304"/>
        <end position="330"/>
    </location>
</feature>